<comment type="similarity">
    <text evidence="1 6 7">Belongs to the triosephosphate isomerase family.</text>
</comment>
<keyword evidence="3 6" id="KW-0963">Cytoplasm</keyword>
<dbReference type="Proteomes" id="UP001243717">
    <property type="component" value="Unassembled WGS sequence"/>
</dbReference>
<accession>A0ABU1AF29</accession>
<evidence type="ECO:0000256" key="7">
    <source>
        <dbReference type="RuleBase" id="RU363013"/>
    </source>
</evidence>
<organism evidence="8 9">
    <name type="scientific">Thalassobacterium sedimentorum</name>
    <dbReference type="NCBI Taxonomy" id="3041258"/>
    <lineage>
        <taxon>Bacteria</taxon>
        <taxon>Pseudomonadati</taxon>
        <taxon>Verrucomicrobiota</taxon>
        <taxon>Opitutia</taxon>
        <taxon>Puniceicoccales</taxon>
        <taxon>Coraliomargaritaceae</taxon>
        <taxon>Thalassobacterium</taxon>
    </lineage>
</organism>
<evidence type="ECO:0000313" key="8">
    <source>
        <dbReference type="EMBL" id="MDQ8193350.1"/>
    </source>
</evidence>
<comment type="caution">
    <text evidence="8">The sequence shown here is derived from an EMBL/GenBank/DDBJ whole genome shotgun (WGS) entry which is preliminary data.</text>
</comment>
<name>A0ABU1AF29_9BACT</name>
<feature type="active site" description="Proton acceptor" evidence="6">
    <location>
        <position position="171"/>
    </location>
</feature>
<dbReference type="EC" id="5.3.1.1" evidence="6 7"/>
<keyword evidence="5 6" id="KW-0413">Isomerase</keyword>
<dbReference type="InterPro" id="IPR035990">
    <property type="entry name" value="TIM_sf"/>
</dbReference>
<gene>
    <name evidence="6 8" type="primary">tpiA</name>
    <name evidence="8" type="ORF">QEH59_02870</name>
</gene>
<dbReference type="Gene3D" id="3.20.20.70">
    <property type="entry name" value="Aldolase class I"/>
    <property type="match status" value="1"/>
</dbReference>
<dbReference type="PANTHER" id="PTHR21139:SF42">
    <property type="entry name" value="TRIOSEPHOSPHATE ISOMERASE"/>
    <property type="match status" value="1"/>
</dbReference>
<keyword evidence="9" id="KW-1185">Reference proteome</keyword>
<comment type="subcellular location">
    <subcellularLocation>
        <location evidence="6 7">Cytoplasm</location>
    </subcellularLocation>
</comment>
<dbReference type="CDD" id="cd00311">
    <property type="entry name" value="TIM"/>
    <property type="match status" value="1"/>
</dbReference>
<dbReference type="PROSITE" id="PS00171">
    <property type="entry name" value="TIM_1"/>
    <property type="match status" value="1"/>
</dbReference>
<dbReference type="EMBL" id="JARXIC010000003">
    <property type="protein sequence ID" value="MDQ8193350.1"/>
    <property type="molecule type" value="Genomic_DNA"/>
</dbReference>
<dbReference type="InterPro" id="IPR022896">
    <property type="entry name" value="TrioseP_Isoase_bac/euk"/>
</dbReference>
<evidence type="ECO:0000256" key="1">
    <source>
        <dbReference type="ARBA" id="ARBA00007422"/>
    </source>
</evidence>
<reference evidence="8 9" key="1">
    <citation type="submission" date="2023-04" db="EMBL/GenBank/DDBJ databases">
        <title>A novel bacteria isolated from coastal sediment.</title>
        <authorList>
            <person name="Liu X.-J."/>
            <person name="Du Z.-J."/>
        </authorList>
    </citation>
    <scope>NUCLEOTIDE SEQUENCE [LARGE SCALE GENOMIC DNA]</scope>
    <source>
        <strain evidence="8 9">SDUM461004</strain>
    </source>
</reference>
<evidence type="ECO:0000256" key="5">
    <source>
        <dbReference type="ARBA" id="ARBA00023235"/>
    </source>
</evidence>
<dbReference type="GO" id="GO:0004807">
    <property type="term" value="F:triose-phosphate isomerase activity"/>
    <property type="evidence" value="ECO:0007669"/>
    <property type="project" value="UniProtKB-EC"/>
</dbReference>
<dbReference type="InterPro" id="IPR020861">
    <property type="entry name" value="Triosephosphate_isomerase_AS"/>
</dbReference>
<evidence type="ECO:0000256" key="2">
    <source>
        <dbReference type="ARBA" id="ARBA00022432"/>
    </source>
</evidence>
<feature type="binding site" evidence="6">
    <location>
        <position position="177"/>
    </location>
    <ligand>
        <name>substrate</name>
    </ligand>
</feature>
<dbReference type="NCBIfam" id="TIGR00419">
    <property type="entry name" value="tim"/>
    <property type="match status" value="1"/>
</dbReference>
<proteinExistence type="inferred from homology"/>
<evidence type="ECO:0000256" key="6">
    <source>
        <dbReference type="HAMAP-Rule" id="MF_00147"/>
    </source>
</evidence>
<evidence type="ECO:0000256" key="4">
    <source>
        <dbReference type="ARBA" id="ARBA00023152"/>
    </source>
</evidence>
<dbReference type="PANTHER" id="PTHR21139">
    <property type="entry name" value="TRIOSEPHOSPHATE ISOMERASE"/>
    <property type="match status" value="1"/>
</dbReference>
<dbReference type="RefSeq" id="WP_308983854.1">
    <property type="nucleotide sequence ID" value="NZ_JARXIC010000003.1"/>
</dbReference>
<dbReference type="InterPro" id="IPR013785">
    <property type="entry name" value="Aldolase_TIM"/>
</dbReference>
<keyword evidence="2 6" id="KW-0312">Gluconeogenesis</keyword>
<keyword evidence="4 6" id="KW-0324">Glycolysis</keyword>
<feature type="active site" description="Electrophile" evidence="6">
    <location>
        <position position="99"/>
    </location>
</feature>
<feature type="binding site" evidence="6">
    <location>
        <begin position="13"/>
        <end position="15"/>
    </location>
    <ligand>
        <name>substrate</name>
    </ligand>
</feature>
<evidence type="ECO:0000256" key="3">
    <source>
        <dbReference type="ARBA" id="ARBA00022490"/>
    </source>
</evidence>
<feature type="binding site" evidence="6">
    <location>
        <begin position="238"/>
        <end position="239"/>
    </location>
    <ligand>
        <name>substrate</name>
    </ligand>
</feature>
<comment type="subunit">
    <text evidence="6 7">Homodimer.</text>
</comment>
<dbReference type="Pfam" id="PF00121">
    <property type="entry name" value="TIM"/>
    <property type="match status" value="1"/>
</dbReference>
<sequence length="259" mass="27106">MSKSARKYLIAGNWKMNLNSAEGAELAKDVVALVGAQTDVAVCVCPTFTVLESVSKVVSGSNVQLGAQNMHFEASGAYTGEISAEMLRHLFANFVILGHSERREYFGETDAIVNKKTLAALAANLKPIVCIGETLEEREAGKVNEVIKTQLEGALVGVTAAAADALVVAYEPVWAIGTGKTATPEMAEEVHAEIRSLLAASIGAEAADKVRILYGGSMKPENADELLAQENIDGGLIGGAALKASSFAALVESAQKLSK</sequence>
<comment type="pathway">
    <text evidence="6 7">Carbohydrate biosynthesis; gluconeogenesis.</text>
</comment>
<comment type="function">
    <text evidence="6">Involved in the gluconeogenesis. Catalyzes stereospecifically the conversion of dihydroxyacetone phosphate (DHAP) to D-glyceraldehyde-3-phosphate (G3P).</text>
</comment>
<protein>
    <recommendedName>
        <fullName evidence="6 7">Triosephosphate isomerase</fullName>
        <shortName evidence="6">TIM</shortName>
        <shortName evidence="6">TPI</shortName>
        <ecNumber evidence="6 7">5.3.1.1</ecNumber>
    </recommendedName>
    <alternativeName>
        <fullName evidence="6">Triose-phosphate isomerase</fullName>
    </alternativeName>
</protein>
<evidence type="ECO:0000313" key="9">
    <source>
        <dbReference type="Proteomes" id="UP001243717"/>
    </source>
</evidence>
<dbReference type="PROSITE" id="PS51440">
    <property type="entry name" value="TIM_2"/>
    <property type="match status" value="1"/>
</dbReference>
<dbReference type="HAMAP" id="MF_00147_B">
    <property type="entry name" value="TIM_B"/>
    <property type="match status" value="1"/>
</dbReference>
<feature type="binding site" evidence="6">
    <location>
        <position position="217"/>
    </location>
    <ligand>
        <name>substrate</name>
    </ligand>
</feature>
<dbReference type="InterPro" id="IPR000652">
    <property type="entry name" value="Triosephosphate_isomerase"/>
</dbReference>
<comment type="catalytic activity">
    <reaction evidence="6 7">
        <text>D-glyceraldehyde 3-phosphate = dihydroxyacetone phosphate</text>
        <dbReference type="Rhea" id="RHEA:18585"/>
        <dbReference type="ChEBI" id="CHEBI:57642"/>
        <dbReference type="ChEBI" id="CHEBI:59776"/>
        <dbReference type="EC" id="5.3.1.1"/>
    </reaction>
</comment>
<dbReference type="SUPFAM" id="SSF51351">
    <property type="entry name" value="Triosephosphate isomerase (TIM)"/>
    <property type="match status" value="1"/>
</dbReference>
<comment type="pathway">
    <text evidence="6 7">Carbohydrate degradation; glycolysis; D-glyceraldehyde 3-phosphate from glycerone phosphate: step 1/1.</text>
</comment>